<protein>
    <submittedName>
        <fullName evidence="2">Uncharacterized protein</fullName>
    </submittedName>
</protein>
<evidence type="ECO:0000313" key="2">
    <source>
        <dbReference type="EMBL" id="CAE7037065.1"/>
    </source>
</evidence>
<organism evidence="2 3">
    <name type="scientific">Symbiodinium natans</name>
    <dbReference type="NCBI Taxonomy" id="878477"/>
    <lineage>
        <taxon>Eukaryota</taxon>
        <taxon>Sar</taxon>
        <taxon>Alveolata</taxon>
        <taxon>Dinophyceae</taxon>
        <taxon>Suessiales</taxon>
        <taxon>Symbiodiniaceae</taxon>
        <taxon>Symbiodinium</taxon>
    </lineage>
</organism>
<keyword evidence="3" id="KW-1185">Reference proteome</keyword>
<dbReference type="EMBL" id="CAJNDS010000272">
    <property type="protein sequence ID" value="CAE7037065.1"/>
    <property type="molecule type" value="Genomic_DNA"/>
</dbReference>
<accession>A0A812IJ86</accession>
<gene>
    <name evidence="2" type="ORF">SNAT2548_LOCUS4443</name>
</gene>
<sequence length="74" mass="7962">MILPEWGVERGGKHDEGPATRNCVALHNHRFFSGMVTSGAAAWLLAAVAVAMGLEPQALLHQPTWPMLLAVAFI</sequence>
<feature type="transmembrane region" description="Helical" evidence="1">
    <location>
        <begin position="31"/>
        <end position="54"/>
    </location>
</feature>
<keyword evidence="1" id="KW-0812">Transmembrane</keyword>
<keyword evidence="1" id="KW-0472">Membrane</keyword>
<feature type="non-terminal residue" evidence="2">
    <location>
        <position position="1"/>
    </location>
</feature>
<dbReference type="Proteomes" id="UP000604046">
    <property type="component" value="Unassembled WGS sequence"/>
</dbReference>
<proteinExistence type="predicted"/>
<reference evidence="2" key="1">
    <citation type="submission" date="2021-02" db="EMBL/GenBank/DDBJ databases">
        <authorList>
            <person name="Dougan E. K."/>
            <person name="Rhodes N."/>
            <person name="Thang M."/>
            <person name="Chan C."/>
        </authorList>
    </citation>
    <scope>NUCLEOTIDE SEQUENCE</scope>
</reference>
<evidence type="ECO:0000256" key="1">
    <source>
        <dbReference type="SAM" id="Phobius"/>
    </source>
</evidence>
<name>A0A812IJ86_9DINO</name>
<keyword evidence="1" id="KW-1133">Transmembrane helix</keyword>
<comment type="caution">
    <text evidence="2">The sequence shown here is derived from an EMBL/GenBank/DDBJ whole genome shotgun (WGS) entry which is preliminary data.</text>
</comment>
<evidence type="ECO:0000313" key="3">
    <source>
        <dbReference type="Proteomes" id="UP000604046"/>
    </source>
</evidence>
<dbReference type="AlphaFoldDB" id="A0A812IJ86"/>